<accession>A0AAE2SXC7</accession>
<sequence>MNTLDAIASNGVKRLGKNDDTDGNAGHRSKSARVSGERRDNQTFRNSIRAETTAAPASADAYHRPDYPTTPQTIPTTNRNAAVKIAPWSAV</sequence>
<feature type="compositionally biased region" description="Low complexity" evidence="1">
    <location>
        <begin position="50"/>
        <end position="60"/>
    </location>
</feature>
<name>A0AAE2SXC7_RHILE</name>
<proteinExistence type="predicted"/>
<feature type="region of interest" description="Disordered" evidence="1">
    <location>
        <begin position="1"/>
        <end position="78"/>
    </location>
</feature>
<evidence type="ECO:0000313" key="2">
    <source>
        <dbReference type="EMBL" id="MBB4291672.1"/>
    </source>
</evidence>
<reference evidence="2 3" key="1">
    <citation type="submission" date="2020-08" db="EMBL/GenBank/DDBJ databases">
        <title>Genomic Encyclopedia of Type Strains, Phase IV (KMG-V): Genome sequencing to study the core and pangenomes of soil and plant-associated prokaryotes.</title>
        <authorList>
            <person name="Whitman W."/>
        </authorList>
    </citation>
    <scope>NUCLEOTIDE SEQUENCE [LARGE SCALE GENOMIC DNA]</scope>
    <source>
        <strain evidence="2 3">SEMIA 415</strain>
    </source>
</reference>
<evidence type="ECO:0000256" key="1">
    <source>
        <dbReference type="SAM" id="MobiDB-lite"/>
    </source>
</evidence>
<organism evidence="2 3">
    <name type="scientific">Rhizobium leguminosarum</name>
    <dbReference type="NCBI Taxonomy" id="384"/>
    <lineage>
        <taxon>Bacteria</taxon>
        <taxon>Pseudomonadati</taxon>
        <taxon>Pseudomonadota</taxon>
        <taxon>Alphaproteobacteria</taxon>
        <taxon>Hyphomicrobiales</taxon>
        <taxon>Rhizobiaceae</taxon>
        <taxon>Rhizobium/Agrobacterium group</taxon>
        <taxon>Rhizobium</taxon>
    </lineage>
</organism>
<feature type="compositionally biased region" description="Polar residues" evidence="1">
    <location>
        <begin position="69"/>
        <end position="78"/>
    </location>
</feature>
<evidence type="ECO:0000313" key="3">
    <source>
        <dbReference type="Proteomes" id="UP000538507"/>
    </source>
</evidence>
<dbReference type="AlphaFoldDB" id="A0AAE2SXC7"/>
<dbReference type="RefSeq" id="WP_183608749.1">
    <property type="nucleotide sequence ID" value="NZ_JACHAZ010000003.1"/>
</dbReference>
<gene>
    <name evidence="2" type="ORF">GGE16_003742</name>
</gene>
<dbReference type="Proteomes" id="UP000538507">
    <property type="component" value="Unassembled WGS sequence"/>
</dbReference>
<comment type="caution">
    <text evidence="2">The sequence shown here is derived from an EMBL/GenBank/DDBJ whole genome shotgun (WGS) entry which is preliminary data.</text>
</comment>
<dbReference type="EMBL" id="JACIGO010000004">
    <property type="protein sequence ID" value="MBB4291672.1"/>
    <property type="molecule type" value="Genomic_DNA"/>
</dbReference>
<protein>
    <submittedName>
        <fullName evidence="2">Uncharacterized protein</fullName>
    </submittedName>
</protein>